<organism evidence="2 3">
    <name type="scientific">Pseudomonas putida</name>
    <name type="common">Arthrobacter siderocapsulatus</name>
    <dbReference type="NCBI Taxonomy" id="303"/>
    <lineage>
        <taxon>Bacteria</taxon>
        <taxon>Pseudomonadati</taxon>
        <taxon>Pseudomonadota</taxon>
        <taxon>Gammaproteobacteria</taxon>
        <taxon>Pseudomonadales</taxon>
        <taxon>Pseudomonadaceae</taxon>
        <taxon>Pseudomonas</taxon>
    </lineage>
</organism>
<protein>
    <recommendedName>
        <fullName evidence="1">GmrSD restriction endonucleases N-terminal domain-containing protein</fullName>
    </recommendedName>
</protein>
<feature type="domain" description="GmrSD restriction endonucleases N-terminal" evidence="1">
    <location>
        <begin position="20"/>
        <end position="216"/>
    </location>
</feature>
<proteinExistence type="predicted"/>
<reference evidence="2 3" key="2">
    <citation type="submission" date="2018-03" db="EMBL/GenBank/DDBJ databases">
        <title>Draft genome of Pseudomonas putida strain KH-21-114.</title>
        <authorList>
            <person name="Yoshizawa S."/>
            <person name="Khan N.H."/>
            <person name="Nishimura M."/>
            <person name="Chiura H.X."/>
            <person name="Ogura Y."/>
            <person name="Hayashi T."/>
            <person name="Kogure K."/>
        </authorList>
    </citation>
    <scope>NUCLEOTIDE SEQUENCE [LARGE SCALE GENOMIC DNA]</scope>
    <source>
        <strain evidence="2 3">KH-21-114</strain>
    </source>
</reference>
<dbReference type="EMBL" id="MINH01000019">
    <property type="protein sequence ID" value="POG10544.1"/>
    <property type="molecule type" value="Genomic_DNA"/>
</dbReference>
<reference evidence="2 3" key="1">
    <citation type="submission" date="2016-08" db="EMBL/GenBank/DDBJ databases">
        <authorList>
            <person name="Seilhamer J.J."/>
        </authorList>
    </citation>
    <scope>NUCLEOTIDE SEQUENCE [LARGE SCALE GENOMIC DNA]</scope>
    <source>
        <strain evidence="2 3">KH-21-114</strain>
    </source>
</reference>
<evidence type="ECO:0000313" key="3">
    <source>
        <dbReference type="Proteomes" id="UP000237230"/>
    </source>
</evidence>
<dbReference type="InterPro" id="IPR004919">
    <property type="entry name" value="GmrSD_N"/>
</dbReference>
<dbReference type="OrthoDB" id="9798761at2"/>
<gene>
    <name evidence="2" type="ORF">BGP84_12735</name>
</gene>
<dbReference type="PANTHER" id="PTHR37292:SF2">
    <property type="entry name" value="DUF262 DOMAIN-CONTAINING PROTEIN"/>
    <property type="match status" value="1"/>
</dbReference>
<name>A0A2S3X4P3_PSEPU</name>
<sequence>MSQREPRPEVYRLEELAMLVKSGDIKLPKFQRSFVWRRSDMLQLLDSIYKGYPVGSLLLWNSSQRLKSEREIAGLKVDEESTVYPTSYLLDGQQRLTTICGALYWEGSGLNSIWNIHFDLETEEFVHPKGAESISTYPLNQLLETHKFIKQCMKFAHHEKHLLYTERAERLLRIIKDYKIAVVKIGDMSIEQVAPIFERINSTGRKLTIVDLMMAATWSNGFDLSYEIKSIQSKCIETGFSGLSGQMILRSIAASAGFGVNKDDIQKLRALTPEALKSASDSCSAAILKSVAWLRSELLIRDANYLPYGLFFTFLVEIFRLDPCPSDDKLAEIKSWFWFTSATLYFGGASTGDISRELVSVRDFSQGASSFLYKKSQINIGNLIYDKFNLKNASSIAFSLLLISRRPEHTVTGKNLDLEILSEKNARLFGKIAPKGIEDLNISIVVEPSKNFNVVTEAGPNLAEHYLDAECLKNISEANSEGFIWHRAGLIADAVMNLTGCEPLLNLSDVASDEEEINSDAE</sequence>
<dbReference type="Proteomes" id="UP000237230">
    <property type="component" value="Unassembled WGS sequence"/>
</dbReference>
<dbReference type="Pfam" id="PF03235">
    <property type="entry name" value="GmrSD_N"/>
    <property type="match status" value="1"/>
</dbReference>
<comment type="caution">
    <text evidence="2">The sequence shown here is derived from an EMBL/GenBank/DDBJ whole genome shotgun (WGS) entry which is preliminary data.</text>
</comment>
<accession>A0A2S3X4P3</accession>
<dbReference type="AlphaFoldDB" id="A0A2S3X4P3"/>
<evidence type="ECO:0000313" key="2">
    <source>
        <dbReference type="EMBL" id="POG10544.1"/>
    </source>
</evidence>
<dbReference type="PANTHER" id="PTHR37292">
    <property type="entry name" value="VNG6097C"/>
    <property type="match status" value="1"/>
</dbReference>
<evidence type="ECO:0000259" key="1">
    <source>
        <dbReference type="Pfam" id="PF03235"/>
    </source>
</evidence>